<feature type="domain" description="Ketosynthase family 3 (KS3)" evidence="4">
    <location>
        <begin position="1"/>
        <end position="124"/>
    </location>
</feature>
<dbReference type="Gene3D" id="3.40.366.10">
    <property type="entry name" value="Malonyl-Coenzyme A Acyl Carrier Protein, domain 2"/>
    <property type="match status" value="1"/>
</dbReference>
<sequence length="237" mass="25624">EAHGTGTPAGDPIEAEAIANTFYGEDEQHDSPLHVGSVKTVLGHLEGAAGIAGLIKACLTVRYGSVPPNLHFETLNPSIESFYAHLQIPTACESWPNSLYSDVRRVSVNSFGFGGTNAHAIVESFGNGSETPVERPLITPPIFSAKSEASLINNVRSVAQALEAREDVDLEALARTLQRRSRFSYTYFVPALPRSQILERVRQDIEAKSIGTYSSGRRDGPTQSRLLGVFTGQGAQW</sequence>
<accession>B7TIV6</accession>
<feature type="non-terminal residue" evidence="5">
    <location>
        <position position="237"/>
    </location>
</feature>
<evidence type="ECO:0000256" key="3">
    <source>
        <dbReference type="ARBA" id="ARBA00022679"/>
    </source>
</evidence>
<protein>
    <submittedName>
        <fullName evidence="5">Polyketide synthase</fullName>
    </submittedName>
</protein>
<dbReference type="Gene3D" id="3.40.47.10">
    <property type="match status" value="1"/>
</dbReference>
<evidence type="ECO:0000313" key="5">
    <source>
        <dbReference type="EMBL" id="ACJ67110.1"/>
    </source>
</evidence>
<reference evidence="5" key="1">
    <citation type="journal article" date="2009" name="Appl. Environ. Microbiol.">
        <title>Insect-specific polyketide synthases (PKSs), potential PKS-nonribosomal peptide synthetase hybrids, and novel PKS clades in tropical fungi.</title>
        <authorList>
            <person name="Amnuaykanjanasin A."/>
            <person name="Phonghanpot S."/>
            <person name="Sengpanich N."/>
            <person name="Cheevadhanarak S."/>
            <person name="Tanticharoen M."/>
        </authorList>
    </citation>
    <scope>NUCLEOTIDE SEQUENCE</scope>
    <source>
        <strain evidence="5">BCC 12113</strain>
    </source>
</reference>
<dbReference type="SUPFAM" id="SSF53901">
    <property type="entry name" value="Thiolase-like"/>
    <property type="match status" value="1"/>
</dbReference>
<evidence type="ECO:0000256" key="2">
    <source>
        <dbReference type="ARBA" id="ARBA00022553"/>
    </source>
</evidence>
<dbReference type="InterPro" id="IPR016039">
    <property type="entry name" value="Thiolase-like"/>
</dbReference>
<evidence type="ECO:0000259" key="4">
    <source>
        <dbReference type="PROSITE" id="PS52004"/>
    </source>
</evidence>
<dbReference type="SMART" id="SM00825">
    <property type="entry name" value="PKS_KS"/>
    <property type="match status" value="1"/>
</dbReference>
<feature type="non-terminal residue" evidence="5">
    <location>
        <position position="1"/>
    </location>
</feature>
<dbReference type="EMBL" id="FJ227585">
    <property type="protein sequence ID" value="ACJ67110.1"/>
    <property type="molecule type" value="Genomic_DNA"/>
</dbReference>
<dbReference type="Pfam" id="PF16197">
    <property type="entry name" value="KAsynt_C_assoc"/>
    <property type="match status" value="1"/>
</dbReference>
<proteinExistence type="predicted"/>
<dbReference type="GO" id="GO:0044550">
    <property type="term" value="P:secondary metabolite biosynthetic process"/>
    <property type="evidence" value="ECO:0007669"/>
    <property type="project" value="TreeGrafter"/>
</dbReference>
<dbReference type="GO" id="GO:0004312">
    <property type="term" value="F:fatty acid synthase activity"/>
    <property type="evidence" value="ECO:0007669"/>
    <property type="project" value="TreeGrafter"/>
</dbReference>
<dbReference type="AlphaFoldDB" id="B7TIV6"/>
<dbReference type="GO" id="GO:0006633">
    <property type="term" value="P:fatty acid biosynthetic process"/>
    <property type="evidence" value="ECO:0007669"/>
    <property type="project" value="TreeGrafter"/>
</dbReference>
<keyword evidence="1" id="KW-0596">Phosphopantetheine</keyword>
<dbReference type="CDD" id="cd00833">
    <property type="entry name" value="PKS"/>
    <property type="match status" value="1"/>
</dbReference>
<dbReference type="InterPro" id="IPR014031">
    <property type="entry name" value="Ketoacyl_synth_C"/>
</dbReference>
<keyword evidence="3" id="KW-0808">Transferase</keyword>
<evidence type="ECO:0000256" key="1">
    <source>
        <dbReference type="ARBA" id="ARBA00022450"/>
    </source>
</evidence>
<dbReference type="PANTHER" id="PTHR43775:SF20">
    <property type="entry name" value="HYBRID PKS-NRPS SYNTHETASE APDA"/>
    <property type="match status" value="1"/>
</dbReference>
<dbReference type="PROSITE" id="PS52004">
    <property type="entry name" value="KS3_2"/>
    <property type="match status" value="1"/>
</dbReference>
<dbReference type="InterPro" id="IPR020841">
    <property type="entry name" value="PKS_Beta-ketoAc_synthase_dom"/>
</dbReference>
<dbReference type="InterPro" id="IPR032821">
    <property type="entry name" value="PKS_assoc"/>
</dbReference>
<organism evidence="5">
    <name type="scientific">Lecanora sp. BCC 12113</name>
    <dbReference type="NCBI Taxonomy" id="578097"/>
    <lineage>
        <taxon>Eukaryota</taxon>
        <taxon>Fungi</taxon>
        <taxon>Dikarya</taxon>
        <taxon>Ascomycota</taxon>
        <taxon>Pezizomycotina</taxon>
        <taxon>Lecanoromycetes</taxon>
        <taxon>OSLEUM clade</taxon>
        <taxon>Lecanoromycetidae</taxon>
        <taxon>Lecanorales</taxon>
        <taxon>Lecanorineae</taxon>
        <taxon>Lecanoraceae</taxon>
        <taxon>Lecanora</taxon>
    </lineage>
</organism>
<dbReference type="Pfam" id="PF02801">
    <property type="entry name" value="Ketoacyl-synt_C"/>
    <property type="match status" value="1"/>
</dbReference>
<name>B7TIV6_9LECA</name>
<dbReference type="PANTHER" id="PTHR43775">
    <property type="entry name" value="FATTY ACID SYNTHASE"/>
    <property type="match status" value="1"/>
</dbReference>
<dbReference type="InterPro" id="IPR050091">
    <property type="entry name" value="PKS_NRPS_Biosynth_Enz"/>
</dbReference>
<dbReference type="InterPro" id="IPR001227">
    <property type="entry name" value="Ac_transferase_dom_sf"/>
</dbReference>
<keyword evidence="2" id="KW-0597">Phosphoprotein</keyword>
<dbReference type="Gene3D" id="3.30.70.3290">
    <property type="match status" value="1"/>
</dbReference>